<dbReference type="EMBL" id="VSWD01000007">
    <property type="protein sequence ID" value="KAK3096473.1"/>
    <property type="molecule type" value="Genomic_DNA"/>
</dbReference>
<dbReference type="PANTHER" id="PTHR32046">
    <property type="entry name" value="G DOMAIN-CONTAINING PROTEIN"/>
    <property type="match status" value="1"/>
</dbReference>
<evidence type="ECO:0000313" key="5">
    <source>
        <dbReference type="Proteomes" id="UP001186944"/>
    </source>
</evidence>
<dbReference type="Proteomes" id="UP001186944">
    <property type="component" value="Unassembled WGS sequence"/>
</dbReference>
<dbReference type="SUPFAM" id="SSF52540">
    <property type="entry name" value="P-loop containing nucleoside triphosphate hydrolases"/>
    <property type="match status" value="1"/>
</dbReference>
<keyword evidence="1" id="KW-0342">GTP-binding</keyword>
<evidence type="ECO:0000259" key="3">
    <source>
        <dbReference type="Pfam" id="PF00735"/>
    </source>
</evidence>
<dbReference type="InterPro" id="IPR027417">
    <property type="entry name" value="P-loop_NTPase"/>
</dbReference>
<proteinExistence type="inferred from homology"/>
<accession>A0AA88Y1W3</accession>
<protein>
    <recommendedName>
        <fullName evidence="3">Septin-type G domain-containing protein</fullName>
    </recommendedName>
</protein>
<name>A0AA88Y1W3_PINIB</name>
<keyword evidence="5" id="KW-1185">Reference proteome</keyword>
<evidence type="ECO:0000256" key="1">
    <source>
        <dbReference type="RuleBase" id="RU004560"/>
    </source>
</evidence>
<reference evidence="4" key="1">
    <citation type="submission" date="2019-08" db="EMBL/GenBank/DDBJ databases">
        <title>The improved chromosome-level genome for the pearl oyster Pinctada fucata martensii using PacBio sequencing and Hi-C.</title>
        <authorList>
            <person name="Zheng Z."/>
        </authorList>
    </citation>
    <scope>NUCLEOTIDE SEQUENCE</scope>
    <source>
        <strain evidence="4">ZZ-2019</strain>
        <tissue evidence="4">Adductor muscle</tissue>
    </source>
</reference>
<comment type="similarity">
    <text evidence="1">Belongs to the TRAFAC class TrmE-Era-EngA-EngB-Septin-like GTPase superfamily. Septin GTPase family.</text>
</comment>
<dbReference type="InterPro" id="IPR030379">
    <property type="entry name" value="G_SEPTIN_dom"/>
</dbReference>
<sequence length="503" mass="57394">MLVGATGTGKSTLVDGLVNYVLGVSFDDPFRFSLVSLEKEEKAHMNNQAVSQTDWITVYSILPDEGSKLSYKLNIIDTPGFGDTRGIERDNKIVQQIKGLFSADGRKGVMLIDAVCFMTKAPDARLTATQKYVFSSIAALFGKDIIKNICTLITFADGKQPPVLAALNESKLPYGHWFPFNNSALQADNEGEGMSDLSPIFWEMGCKSFGKFFEQLNKFETKSLQMTKDVLQERHNLQSIIQNLKPQVDAGLSKLHEIRTELKILEQHKTDIESNKDFQYEVDETKQIQKELKIGQHVTNCLHCNMTCHDDCVYADDNDKARCSSMNKEGKCKICTSKCHWTMHKNVPYIFEYVTEKVKKTYKEKLKKYEEASGKKLNHETVVNKMAEELDYLQLVIQDMMNNVNRCNNRLKEIALHPDPLTMKDHIDLMIEGEKQEKRIGWEGRIKMLQNMRQNANIEMDVDQLSKEMELAKSQIESSTGKPSERKEGYISRKLAAFKNFFA</sequence>
<dbReference type="PANTHER" id="PTHR32046:SF14">
    <property type="match status" value="1"/>
</dbReference>
<evidence type="ECO:0000313" key="4">
    <source>
        <dbReference type="EMBL" id="KAK3096473.1"/>
    </source>
</evidence>
<organism evidence="4 5">
    <name type="scientific">Pinctada imbricata</name>
    <name type="common">Atlantic pearl-oyster</name>
    <name type="synonym">Pinctada martensii</name>
    <dbReference type="NCBI Taxonomy" id="66713"/>
    <lineage>
        <taxon>Eukaryota</taxon>
        <taxon>Metazoa</taxon>
        <taxon>Spiralia</taxon>
        <taxon>Lophotrochozoa</taxon>
        <taxon>Mollusca</taxon>
        <taxon>Bivalvia</taxon>
        <taxon>Autobranchia</taxon>
        <taxon>Pteriomorphia</taxon>
        <taxon>Pterioida</taxon>
        <taxon>Pterioidea</taxon>
        <taxon>Pteriidae</taxon>
        <taxon>Pinctada</taxon>
    </lineage>
</organism>
<feature type="domain" description="Septin-type G" evidence="3">
    <location>
        <begin position="1"/>
        <end position="87"/>
    </location>
</feature>
<feature type="coiled-coil region" evidence="2">
    <location>
        <begin position="455"/>
        <end position="482"/>
    </location>
</feature>
<dbReference type="Pfam" id="PF00735">
    <property type="entry name" value="Septin"/>
    <property type="match status" value="1"/>
</dbReference>
<dbReference type="GO" id="GO:0005525">
    <property type="term" value="F:GTP binding"/>
    <property type="evidence" value="ECO:0007669"/>
    <property type="project" value="UniProtKB-KW"/>
</dbReference>
<gene>
    <name evidence="4" type="ORF">FSP39_000543</name>
</gene>
<comment type="caution">
    <text evidence="4">The sequence shown here is derived from an EMBL/GenBank/DDBJ whole genome shotgun (WGS) entry which is preliminary data.</text>
</comment>
<keyword evidence="1" id="KW-0547">Nucleotide-binding</keyword>
<keyword evidence="2" id="KW-0175">Coiled coil</keyword>
<evidence type="ECO:0000256" key="2">
    <source>
        <dbReference type="SAM" id="Coils"/>
    </source>
</evidence>
<dbReference type="AlphaFoldDB" id="A0AA88Y1W3"/>
<dbReference type="Gene3D" id="3.40.50.300">
    <property type="entry name" value="P-loop containing nucleotide triphosphate hydrolases"/>
    <property type="match status" value="1"/>
</dbReference>